<dbReference type="PROSITE" id="PS50026">
    <property type="entry name" value="EGF_3"/>
    <property type="match status" value="1"/>
</dbReference>
<dbReference type="InterPro" id="IPR000742">
    <property type="entry name" value="EGF"/>
</dbReference>
<dbReference type="PROSITE" id="PS01186">
    <property type="entry name" value="EGF_2"/>
    <property type="match status" value="1"/>
</dbReference>
<organism evidence="11 12">
    <name type="scientific">Amphimedon queenslandica</name>
    <name type="common">Sponge</name>
    <dbReference type="NCBI Taxonomy" id="400682"/>
    <lineage>
        <taxon>Eukaryota</taxon>
        <taxon>Metazoa</taxon>
        <taxon>Porifera</taxon>
        <taxon>Demospongiae</taxon>
        <taxon>Heteroscleromorpha</taxon>
        <taxon>Haplosclerida</taxon>
        <taxon>Niphatidae</taxon>
        <taxon>Amphimedon</taxon>
    </lineage>
</organism>
<evidence type="ECO:0000313" key="11">
    <source>
        <dbReference type="EnsemblMetazoa" id="XP_011408926.1"/>
    </source>
</evidence>
<dbReference type="InterPro" id="IPR049883">
    <property type="entry name" value="NOTCH1_EGF-like"/>
</dbReference>
<dbReference type="PROSITE" id="PS00010">
    <property type="entry name" value="ASX_HYDROXYL"/>
    <property type="match status" value="1"/>
</dbReference>
<dbReference type="Gene3D" id="2.10.25.10">
    <property type="entry name" value="Laminin"/>
    <property type="match status" value="2"/>
</dbReference>
<evidence type="ECO:0000259" key="10">
    <source>
        <dbReference type="PROSITE" id="PS50026"/>
    </source>
</evidence>
<evidence type="ECO:0000256" key="5">
    <source>
        <dbReference type="ARBA" id="ARBA00022737"/>
    </source>
</evidence>
<keyword evidence="12" id="KW-1185">Reference proteome</keyword>
<dbReference type="EnsemblMetazoa" id="XM_011410624.1">
    <property type="protein sequence ID" value="XP_011408926.1"/>
    <property type="gene ID" value="LOC105315863"/>
</dbReference>
<reference evidence="12" key="1">
    <citation type="journal article" date="2010" name="Nature">
        <title>The Amphimedon queenslandica genome and the evolution of animal complexity.</title>
        <authorList>
            <person name="Srivastava M."/>
            <person name="Simakov O."/>
            <person name="Chapman J."/>
            <person name="Fahey B."/>
            <person name="Gauthier M.E."/>
            <person name="Mitros T."/>
            <person name="Richards G.S."/>
            <person name="Conaco C."/>
            <person name="Dacre M."/>
            <person name="Hellsten U."/>
            <person name="Larroux C."/>
            <person name="Putnam N.H."/>
            <person name="Stanke M."/>
            <person name="Adamska M."/>
            <person name="Darling A."/>
            <person name="Degnan S.M."/>
            <person name="Oakley T.H."/>
            <person name="Plachetzki D.C."/>
            <person name="Zhai Y."/>
            <person name="Adamski M."/>
            <person name="Calcino A."/>
            <person name="Cummins S.F."/>
            <person name="Goodstein D.M."/>
            <person name="Harris C."/>
            <person name="Jackson D.J."/>
            <person name="Leys S.P."/>
            <person name="Shu S."/>
            <person name="Woodcroft B.J."/>
            <person name="Vervoort M."/>
            <person name="Kosik K.S."/>
            <person name="Manning G."/>
            <person name="Degnan B.M."/>
            <person name="Rokhsar D.S."/>
        </authorList>
    </citation>
    <scope>NUCLEOTIDE SEQUENCE [LARGE SCALE GENOMIC DNA]</scope>
</reference>
<dbReference type="InterPro" id="IPR001881">
    <property type="entry name" value="EGF-like_Ca-bd_dom"/>
</dbReference>
<keyword evidence="3 8" id="KW-0245">EGF-like domain</keyword>
<evidence type="ECO:0000256" key="2">
    <source>
        <dbReference type="ARBA" id="ARBA00022525"/>
    </source>
</evidence>
<dbReference type="Proteomes" id="UP000007879">
    <property type="component" value="Unassembled WGS sequence"/>
</dbReference>
<dbReference type="Pfam" id="PF07645">
    <property type="entry name" value="EGF_CA"/>
    <property type="match status" value="2"/>
</dbReference>
<dbReference type="KEGG" id="aqu:105315863"/>
<evidence type="ECO:0000256" key="1">
    <source>
        <dbReference type="ARBA" id="ARBA00004613"/>
    </source>
</evidence>
<dbReference type="PROSITE" id="PS01187">
    <property type="entry name" value="EGF_CA"/>
    <property type="match status" value="1"/>
</dbReference>
<dbReference type="SUPFAM" id="SSF57196">
    <property type="entry name" value="EGF/Laminin"/>
    <property type="match status" value="2"/>
</dbReference>
<evidence type="ECO:0000256" key="3">
    <source>
        <dbReference type="ARBA" id="ARBA00022536"/>
    </source>
</evidence>
<dbReference type="SMART" id="SM00181">
    <property type="entry name" value="EGF"/>
    <property type="match status" value="2"/>
</dbReference>
<keyword evidence="9" id="KW-0812">Transmembrane</keyword>
<keyword evidence="7" id="KW-0325">Glycoprotein</keyword>
<protein>
    <recommendedName>
        <fullName evidence="10">EGF-like domain-containing protein</fullName>
    </recommendedName>
</protein>
<evidence type="ECO:0000256" key="9">
    <source>
        <dbReference type="SAM" id="Phobius"/>
    </source>
</evidence>
<feature type="transmembrane region" description="Helical" evidence="9">
    <location>
        <begin position="166"/>
        <end position="191"/>
    </location>
</feature>
<dbReference type="PANTHER" id="PTHR47333:SF4">
    <property type="entry name" value="EGF-LIKE DOMAIN-CONTAINING PROTEIN"/>
    <property type="match status" value="1"/>
</dbReference>
<evidence type="ECO:0000256" key="8">
    <source>
        <dbReference type="PROSITE-ProRule" id="PRU00076"/>
    </source>
</evidence>
<dbReference type="FunFam" id="2.10.25.10:FF:000014">
    <property type="entry name" value="Latent-transforming growth factor beta-binding protein 3"/>
    <property type="match status" value="1"/>
</dbReference>
<evidence type="ECO:0000256" key="4">
    <source>
        <dbReference type="ARBA" id="ARBA00022729"/>
    </source>
</evidence>
<keyword evidence="9" id="KW-0472">Membrane</keyword>
<evidence type="ECO:0000256" key="6">
    <source>
        <dbReference type="ARBA" id="ARBA00023157"/>
    </source>
</evidence>
<dbReference type="GO" id="GO:0005509">
    <property type="term" value="F:calcium ion binding"/>
    <property type="evidence" value="ECO:0007669"/>
    <property type="project" value="InterPro"/>
</dbReference>
<keyword evidence="4" id="KW-0732">Signal</keyword>
<accession>A0AAN0IT02</accession>
<keyword evidence="6 8" id="KW-1015">Disulfide bond</keyword>
<dbReference type="InterPro" id="IPR000152">
    <property type="entry name" value="EGF-type_Asp/Asn_hydroxyl_site"/>
</dbReference>
<dbReference type="InterPro" id="IPR018097">
    <property type="entry name" value="EGF_Ca-bd_CS"/>
</dbReference>
<dbReference type="PANTHER" id="PTHR47333">
    <property type="entry name" value="VON WILLEBRAND FACTOR C AND EGF DOMAIN-CONTAINING PROTEIN"/>
    <property type="match status" value="1"/>
</dbReference>
<name>A0AAN0IT02_AMPQE</name>
<keyword evidence="9" id="KW-1133">Transmembrane helix</keyword>
<sequence length="230" mass="25617">IDECHNQYNFCNQRCTNTIGSYSCSCNTGYELLANEHDCFDINECELNNGDCDHNCTNTIGSNIYQAIFLIIRIALDIDECLPKDKCEGICHNTKGSYECKCQTGYYLGDDNYTCLEIKVKDDSSLATTLLTTSIMASQTPGDKDKNVTTPDTVCINQHPTGDVTYIITTIFAATTFALLAIILIALLVIIKNKKTNQPSDDDGSDTVRKNNPLYNNHVFVQENLLTYDI</sequence>
<keyword evidence="2" id="KW-0964">Secreted</keyword>
<dbReference type="RefSeq" id="XP_011408926.1">
    <property type="nucleotide sequence ID" value="XM_011410624.1"/>
</dbReference>
<dbReference type="GeneID" id="105315863"/>
<dbReference type="FunFam" id="2.10.25.10:FF:000240">
    <property type="entry name" value="Vitamin K-dependent protein S"/>
    <property type="match status" value="1"/>
</dbReference>
<dbReference type="AlphaFoldDB" id="A0AAN0IT02"/>
<comment type="subcellular location">
    <subcellularLocation>
        <location evidence="1">Secreted</location>
    </subcellularLocation>
</comment>
<dbReference type="InterPro" id="IPR052080">
    <property type="entry name" value="vWF_C/EGF_Fibrillin"/>
</dbReference>
<feature type="domain" description="EGF-like" evidence="10">
    <location>
        <begin position="77"/>
        <end position="116"/>
    </location>
</feature>
<dbReference type="GO" id="GO:0005576">
    <property type="term" value="C:extracellular region"/>
    <property type="evidence" value="ECO:0007669"/>
    <property type="project" value="UniProtKB-SubCell"/>
</dbReference>
<dbReference type="CDD" id="cd00054">
    <property type="entry name" value="EGF_CA"/>
    <property type="match status" value="2"/>
</dbReference>
<proteinExistence type="predicted"/>
<evidence type="ECO:0000256" key="7">
    <source>
        <dbReference type="ARBA" id="ARBA00023180"/>
    </source>
</evidence>
<feature type="disulfide bond" evidence="8">
    <location>
        <begin position="81"/>
        <end position="91"/>
    </location>
</feature>
<dbReference type="SMART" id="SM00179">
    <property type="entry name" value="EGF_CA"/>
    <property type="match status" value="2"/>
</dbReference>
<keyword evidence="5" id="KW-0677">Repeat</keyword>
<comment type="caution">
    <text evidence="8">Lacks conserved residue(s) required for the propagation of feature annotation.</text>
</comment>
<reference evidence="11" key="2">
    <citation type="submission" date="2024-06" db="UniProtKB">
        <authorList>
            <consortium name="EnsemblMetazoa"/>
        </authorList>
    </citation>
    <scope>IDENTIFICATION</scope>
</reference>
<evidence type="ECO:0000313" key="12">
    <source>
        <dbReference type="Proteomes" id="UP000007879"/>
    </source>
</evidence>